<dbReference type="InterPro" id="IPR046938">
    <property type="entry name" value="DNA_clamp_sf"/>
</dbReference>
<dbReference type="GO" id="GO:0009360">
    <property type="term" value="C:DNA polymerase III complex"/>
    <property type="evidence" value="ECO:0007669"/>
    <property type="project" value="InterPro"/>
</dbReference>
<name>H8GF06_9PSEU</name>
<dbReference type="PROSITE" id="PS50937">
    <property type="entry name" value="HTH_MERR_2"/>
    <property type="match status" value="1"/>
</dbReference>
<evidence type="ECO:0000256" key="3">
    <source>
        <dbReference type="ARBA" id="ARBA00022490"/>
    </source>
</evidence>
<organism evidence="10 11">
    <name type="scientific">Saccharomonospora azurea NA-128</name>
    <dbReference type="NCBI Taxonomy" id="882081"/>
    <lineage>
        <taxon>Bacteria</taxon>
        <taxon>Bacillati</taxon>
        <taxon>Actinomycetota</taxon>
        <taxon>Actinomycetes</taxon>
        <taxon>Pseudonocardiales</taxon>
        <taxon>Pseudonocardiaceae</taxon>
        <taxon>Saccharomonospora</taxon>
    </lineage>
</organism>
<evidence type="ECO:0000256" key="4">
    <source>
        <dbReference type="ARBA" id="ARBA00022679"/>
    </source>
</evidence>
<dbReference type="GO" id="GO:0005737">
    <property type="term" value="C:cytoplasm"/>
    <property type="evidence" value="ECO:0007669"/>
    <property type="project" value="UniProtKB-SubCell"/>
</dbReference>
<dbReference type="SUPFAM" id="SSF55979">
    <property type="entry name" value="DNA clamp"/>
    <property type="match status" value="1"/>
</dbReference>
<dbReference type="Pfam" id="PF02767">
    <property type="entry name" value="DNA_pol3_beta_2"/>
    <property type="match status" value="1"/>
</dbReference>
<keyword evidence="6" id="KW-0235">DNA replication</keyword>
<dbReference type="InterPro" id="IPR022637">
    <property type="entry name" value="DNA_polIII_beta_cen"/>
</dbReference>
<proteinExistence type="inferred from homology"/>
<evidence type="ECO:0000259" key="9">
    <source>
        <dbReference type="PROSITE" id="PS50937"/>
    </source>
</evidence>
<keyword evidence="4" id="KW-0808">Transferase</keyword>
<evidence type="ECO:0000256" key="5">
    <source>
        <dbReference type="ARBA" id="ARBA00022695"/>
    </source>
</evidence>
<dbReference type="GO" id="GO:0006355">
    <property type="term" value="P:regulation of DNA-templated transcription"/>
    <property type="evidence" value="ECO:0007669"/>
    <property type="project" value="InterPro"/>
</dbReference>
<dbReference type="HOGENOM" id="CLU_066011_0_0_11"/>
<evidence type="ECO:0000256" key="8">
    <source>
        <dbReference type="ARBA" id="ARBA00023125"/>
    </source>
</evidence>
<protein>
    <submittedName>
        <fullName evidence="10">DNA polymerase sliding clamp subunit</fullName>
    </submittedName>
</protein>
<dbReference type="RefSeq" id="WP_005444765.1">
    <property type="nucleotide sequence ID" value="NZ_CM001466.1"/>
</dbReference>
<comment type="similarity">
    <text evidence="2">Belongs to the beta sliding clamp family.</text>
</comment>
<keyword evidence="5" id="KW-0548">Nucleotidyltransferase</keyword>
<sequence length="342" mass="36120">MDTISAFARRVGLTPSALRFYDDCGVLPPARVDPDTGYRYYSADQEHAAALLRTLRQAEVPLADITAVLTGAPSVARDVLTAHARRLRARADSAHAAVEAALRMVELPTHGEVSVGGAELASAIRQVQSAAARSGDIAELRCVLVEWTAEVLRLVATDRYRLAVRELVPTSVVGPANHVLVPVDALVDALPWAVRHDVVRCVLASDGARLVAQRSDGDPAELPLPSVDGEFPDYRLLLDALPARECRVVTDRVALLDALAAADGTVVLETAAEAVHVGERTVPAVCSGTARLGFDPAVLAPAVDAGVGPDVLLEIVAPDRPTIVRSADQGSFTTLVMPVLLD</sequence>
<keyword evidence="3" id="KW-0963">Cytoplasm</keyword>
<dbReference type="GO" id="GO:0003677">
    <property type="term" value="F:DNA binding"/>
    <property type="evidence" value="ECO:0007669"/>
    <property type="project" value="UniProtKB-KW"/>
</dbReference>
<evidence type="ECO:0000313" key="10">
    <source>
        <dbReference type="EMBL" id="EHY91037.1"/>
    </source>
</evidence>
<dbReference type="InterPro" id="IPR009061">
    <property type="entry name" value="DNA-bd_dom_put_sf"/>
</dbReference>
<dbReference type="PROSITE" id="PS00552">
    <property type="entry name" value="HTH_MERR_1"/>
    <property type="match status" value="1"/>
</dbReference>
<evidence type="ECO:0000256" key="6">
    <source>
        <dbReference type="ARBA" id="ARBA00022705"/>
    </source>
</evidence>
<feature type="domain" description="HTH merR-type" evidence="9">
    <location>
        <begin position="1"/>
        <end position="71"/>
    </location>
</feature>
<dbReference type="AlphaFoldDB" id="H8GF06"/>
<evidence type="ECO:0000256" key="1">
    <source>
        <dbReference type="ARBA" id="ARBA00004496"/>
    </source>
</evidence>
<dbReference type="InterPro" id="IPR001001">
    <property type="entry name" value="DNA_polIII_beta"/>
</dbReference>
<dbReference type="GO" id="GO:0006271">
    <property type="term" value="P:DNA strand elongation involved in DNA replication"/>
    <property type="evidence" value="ECO:0007669"/>
    <property type="project" value="TreeGrafter"/>
</dbReference>
<keyword evidence="11" id="KW-1185">Reference proteome</keyword>
<dbReference type="Pfam" id="PF13411">
    <property type="entry name" value="MerR_1"/>
    <property type="match status" value="1"/>
</dbReference>
<evidence type="ECO:0000256" key="2">
    <source>
        <dbReference type="ARBA" id="ARBA00010752"/>
    </source>
</evidence>
<keyword evidence="8" id="KW-0238">DNA-binding</keyword>
<dbReference type="GO" id="GO:0003887">
    <property type="term" value="F:DNA-directed DNA polymerase activity"/>
    <property type="evidence" value="ECO:0007669"/>
    <property type="project" value="UniProtKB-KW"/>
</dbReference>
<dbReference type="Gene3D" id="1.10.1660.10">
    <property type="match status" value="1"/>
</dbReference>
<reference evidence="10 11" key="1">
    <citation type="journal article" date="2012" name="Stand. Genomic Sci.">
        <title>Genome sequence of the soil bacterium Saccharomonospora azurea type strain (NA-128(T)).</title>
        <authorList>
            <person name="Klenk H.P."/>
            <person name="Held B."/>
            <person name="Lucas S."/>
            <person name="Lapidus A."/>
            <person name="Copeland A."/>
            <person name="Hammon N."/>
            <person name="Pitluck S."/>
            <person name="Goodwin L.A."/>
            <person name="Han C."/>
            <person name="Tapia R."/>
            <person name="Brambilla E.M."/>
            <person name="Potter G."/>
            <person name="Land M."/>
            <person name="Ivanova N."/>
            <person name="Rohde M."/>
            <person name="Goker M."/>
            <person name="Detter J.C."/>
            <person name="Kyrpides N.C."/>
            <person name="Woyke T."/>
        </authorList>
    </citation>
    <scope>NUCLEOTIDE SEQUENCE [LARGE SCALE GENOMIC DNA]</scope>
    <source>
        <strain evidence="10 11">NA-128</strain>
    </source>
</reference>
<dbReference type="PANTHER" id="PTHR30478">
    <property type="entry name" value="DNA POLYMERASE III SUBUNIT BETA"/>
    <property type="match status" value="1"/>
</dbReference>
<gene>
    <name evidence="10" type="ORF">SacazDRAFT_04187</name>
</gene>
<dbReference type="EMBL" id="CM001466">
    <property type="protein sequence ID" value="EHY91037.1"/>
    <property type="molecule type" value="Genomic_DNA"/>
</dbReference>
<dbReference type="OrthoDB" id="7849865at2"/>
<dbReference type="Gene3D" id="3.10.150.10">
    <property type="entry name" value="DNA Polymerase III, subunit A, domain 2"/>
    <property type="match status" value="2"/>
</dbReference>
<dbReference type="InterPro" id="IPR000551">
    <property type="entry name" value="MerR-type_HTH_dom"/>
</dbReference>
<accession>H8GF06</accession>
<dbReference type="PANTHER" id="PTHR30478:SF0">
    <property type="entry name" value="BETA SLIDING CLAMP"/>
    <property type="match status" value="1"/>
</dbReference>
<keyword evidence="7" id="KW-0239">DNA-directed DNA polymerase</keyword>
<dbReference type="SMART" id="SM00422">
    <property type="entry name" value="HTH_MERR"/>
    <property type="match status" value="1"/>
</dbReference>
<evidence type="ECO:0000256" key="7">
    <source>
        <dbReference type="ARBA" id="ARBA00022932"/>
    </source>
</evidence>
<evidence type="ECO:0000313" key="11">
    <source>
        <dbReference type="Proteomes" id="UP000004705"/>
    </source>
</evidence>
<dbReference type="GO" id="GO:0008408">
    <property type="term" value="F:3'-5' exonuclease activity"/>
    <property type="evidence" value="ECO:0007669"/>
    <property type="project" value="InterPro"/>
</dbReference>
<dbReference type="Proteomes" id="UP000004705">
    <property type="component" value="Chromosome"/>
</dbReference>
<dbReference type="SUPFAM" id="SSF46955">
    <property type="entry name" value="Putative DNA-binding domain"/>
    <property type="match status" value="1"/>
</dbReference>
<comment type="subcellular location">
    <subcellularLocation>
        <location evidence="1">Cytoplasm</location>
    </subcellularLocation>
</comment>